<dbReference type="AlphaFoldDB" id="A0A9X3WR21"/>
<dbReference type="Pfam" id="PF06527">
    <property type="entry name" value="TniQ"/>
    <property type="match status" value="1"/>
</dbReference>
<reference evidence="3" key="1">
    <citation type="submission" date="2022-06" db="EMBL/GenBank/DDBJ databases">
        <title>Aquibacillus sp. a new bacterium isolated from soil saline samples.</title>
        <authorList>
            <person name="Galisteo C."/>
            <person name="De La Haba R."/>
            <person name="Sanchez-Porro C."/>
            <person name="Ventosa A."/>
        </authorList>
    </citation>
    <scope>NUCLEOTIDE SEQUENCE</scope>
    <source>
        <strain evidence="3">3ASR75-11</strain>
    </source>
</reference>
<sequence>MLPFFTDPYPDELIYSAVARYHFYSGNIDCKDTLEEVFQSRSVIPSVEIGSHFSVLAEQLGSNYSVESLLARHTIYPYYSPFLSKQRQEELLQDVQGDGKGLYTRLGMVAGGICKKGGLYYCPECAANDIDQHGEPYIHREHQLQGIDFCAYHELKLKEYPVDFSKQSRIEFFRFDKKLMNLSIIQEVEPKEFVAIQIALAKMAYQLLQVPIHQFSRESINLKYRALLRERNLITISNRIRQNELYKAFQSKFPKGFLDKYESEINVNDEYNWLKVITRNLKRHAHPFRHLLMLYFLEQDVDSFLQVEADTGPFGSGPWPCLNKAANHYKEFVIPEVNVTRDFKSKAPIGTFECSCGFIYARKGPDRLSEDKYRIGRIKAFGDVWKAKLRELEAEGTYSTRTLAKMLGVDSKTVKKYLSSEIKIEGLSENDIPSMLLIYRKQLLKGMRQYPSYSRTQIRKCFPKEYMYLYHHDKEWLFKQLPIIIQEKKNNQAIVDWASRDREYCSKVEKLYKELIELDKPVRITISIIGKRLGILSNLEKHLDKLPQTKKLLSETTESTQQFQIRRCCKIIDRMSQRQEPVVLWKVQRISAVKSHHFHEIKPYLEEYLRIKQEVESNEQTTG</sequence>
<dbReference type="Pfam" id="PF15978">
    <property type="entry name" value="TnsD"/>
    <property type="match status" value="1"/>
</dbReference>
<dbReference type="Proteomes" id="UP001145050">
    <property type="component" value="Unassembled WGS sequence"/>
</dbReference>
<comment type="caution">
    <text evidence="3">The sequence shown here is derived from an EMBL/GenBank/DDBJ whole genome shotgun (WGS) entry which is preliminary data.</text>
</comment>
<evidence type="ECO:0000259" key="1">
    <source>
        <dbReference type="Pfam" id="PF06527"/>
    </source>
</evidence>
<evidence type="ECO:0000313" key="4">
    <source>
        <dbReference type="Proteomes" id="UP001145050"/>
    </source>
</evidence>
<keyword evidence="4" id="KW-1185">Reference proteome</keyword>
<feature type="domain" description="Transposon Tn7 transposition protein TnsD C-terminal" evidence="2">
    <location>
        <begin position="200"/>
        <end position="553"/>
    </location>
</feature>
<dbReference type="RefSeq" id="WP_272436127.1">
    <property type="nucleotide sequence ID" value="NZ_JAMQKB010000005.1"/>
</dbReference>
<organism evidence="3 4">
    <name type="scientific">Terrihalobacillus insolitus</name>
    <dbReference type="NCBI Taxonomy" id="2950438"/>
    <lineage>
        <taxon>Bacteria</taxon>
        <taxon>Bacillati</taxon>
        <taxon>Bacillota</taxon>
        <taxon>Bacilli</taxon>
        <taxon>Bacillales</taxon>
        <taxon>Bacillaceae</taxon>
        <taxon>Terrihalobacillus</taxon>
    </lineage>
</organism>
<evidence type="ECO:0000313" key="3">
    <source>
        <dbReference type="EMBL" id="MDC3424322.1"/>
    </source>
</evidence>
<feature type="domain" description="TniQ" evidence="1">
    <location>
        <begin position="3"/>
        <end position="157"/>
    </location>
</feature>
<evidence type="ECO:0000259" key="2">
    <source>
        <dbReference type="Pfam" id="PF15978"/>
    </source>
</evidence>
<dbReference type="InterPro" id="IPR032750">
    <property type="entry name" value="TnsD_C"/>
</dbReference>
<dbReference type="EMBL" id="JAMQKB010000005">
    <property type="protein sequence ID" value="MDC3424322.1"/>
    <property type="molecule type" value="Genomic_DNA"/>
</dbReference>
<dbReference type="InterPro" id="IPR009492">
    <property type="entry name" value="TniQ"/>
</dbReference>
<proteinExistence type="predicted"/>
<gene>
    <name evidence="3" type="ORF">NC797_07340</name>
</gene>
<name>A0A9X3WR21_9BACI</name>
<protein>
    <submittedName>
        <fullName evidence="3">TnsD family transposase</fullName>
    </submittedName>
</protein>
<accession>A0A9X3WR21</accession>